<organism evidence="3 4">
    <name type="scientific">Mucor flavus</name>
    <dbReference type="NCBI Taxonomy" id="439312"/>
    <lineage>
        <taxon>Eukaryota</taxon>
        <taxon>Fungi</taxon>
        <taxon>Fungi incertae sedis</taxon>
        <taxon>Mucoromycota</taxon>
        <taxon>Mucoromycotina</taxon>
        <taxon>Mucoromycetes</taxon>
        <taxon>Mucorales</taxon>
        <taxon>Mucorineae</taxon>
        <taxon>Mucoraceae</taxon>
        <taxon>Mucor</taxon>
    </lineage>
</organism>
<dbReference type="Proteomes" id="UP001473302">
    <property type="component" value="Unassembled WGS sequence"/>
</dbReference>
<gene>
    <name evidence="3" type="ORF">MFLAVUS_007021</name>
</gene>
<feature type="region of interest" description="Disordered" evidence="1">
    <location>
        <begin position="105"/>
        <end position="128"/>
    </location>
</feature>
<comment type="caution">
    <text evidence="3">The sequence shown here is derived from an EMBL/GenBank/DDBJ whole genome shotgun (WGS) entry which is preliminary data.</text>
</comment>
<feature type="domain" description="SEC7" evidence="2">
    <location>
        <begin position="161"/>
        <end position="357"/>
    </location>
</feature>
<dbReference type="InterPro" id="IPR000904">
    <property type="entry name" value="Sec7_dom"/>
</dbReference>
<dbReference type="SMART" id="SM00222">
    <property type="entry name" value="Sec7"/>
    <property type="match status" value="1"/>
</dbReference>
<dbReference type="PANTHER" id="PTHR10663:SF373">
    <property type="entry name" value="PH AND SEC7 DOMAIN-CONTAINING PROTEIN C11E3.11C"/>
    <property type="match status" value="1"/>
</dbReference>
<dbReference type="EMBL" id="BAABUK010000017">
    <property type="protein sequence ID" value="GAA5813542.1"/>
    <property type="molecule type" value="Genomic_DNA"/>
</dbReference>
<dbReference type="PROSITE" id="PS50190">
    <property type="entry name" value="SEC7"/>
    <property type="match status" value="1"/>
</dbReference>
<keyword evidence="4" id="KW-1185">Reference proteome</keyword>
<dbReference type="Pfam" id="PF01369">
    <property type="entry name" value="Sec7"/>
    <property type="match status" value="1"/>
</dbReference>
<dbReference type="PANTHER" id="PTHR10663">
    <property type="entry name" value="GUANYL-NUCLEOTIDE EXCHANGE FACTOR"/>
    <property type="match status" value="1"/>
</dbReference>
<evidence type="ECO:0000313" key="3">
    <source>
        <dbReference type="EMBL" id="GAA5813542.1"/>
    </source>
</evidence>
<dbReference type="SUPFAM" id="SSF48425">
    <property type="entry name" value="Sec7 domain"/>
    <property type="match status" value="1"/>
</dbReference>
<feature type="compositionally biased region" description="Basic residues" evidence="1">
    <location>
        <begin position="10"/>
        <end position="21"/>
    </location>
</feature>
<sequence>MVSTDNYLPKRSHSLAHHKEHTRSKLIESQQQLLKQQPTLTVSTTLQKSTSVIHHRLVRSSSLSHHSKKVFILPVRSNSLPQKPITIVTPSPISPPPFLFLQEPPPLPKHQLINPPRRSSSLKKSTKKKSIANEEVTKALLEWKHKSVFKVDWATMFSPSVELWKMNDNIFGSVEDLLSYNGKKGQDKVLEASQSIWVQDENIVPKKEVAAYLGKLDPFNHHVLKSYLEYFDFNEMNLDEAFRKLCSKLYFKAEAQEIDRILEAFSHKYWNTNKSKAALYKTADVVYTIIYSIMLLNTDLHLVQISSHAKMSCAIFVENTMSTVLEQNISLNDDELISWKAQLEDSLKDIYTSVKSTGILQPISDDEPKSFLKRMGSLTQRKKRSVSLSSSQSQ</sequence>
<protein>
    <recommendedName>
        <fullName evidence="2">SEC7 domain-containing protein</fullName>
    </recommendedName>
</protein>
<evidence type="ECO:0000259" key="2">
    <source>
        <dbReference type="PROSITE" id="PS50190"/>
    </source>
</evidence>
<accession>A0ABP9Z347</accession>
<name>A0ABP9Z347_9FUNG</name>
<dbReference type="CDD" id="cd00171">
    <property type="entry name" value="Sec7"/>
    <property type="match status" value="1"/>
</dbReference>
<dbReference type="Gene3D" id="1.10.1000.11">
    <property type="entry name" value="Arf Nucleotide-binding Site Opener,domain 2"/>
    <property type="match status" value="1"/>
</dbReference>
<evidence type="ECO:0000256" key="1">
    <source>
        <dbReference type="SAM" id="MobiDB-lite"/>
    </source>
</evidence>
<dbReference type="InterPro" id="IPR023394">
    <property type="entry name" value="Sec7_C_sf"/>
</dbReference>
<proteinExistence type="predicted"/>
<evidence type="ECO:0000313" key="4">
    <source>
        <dbReference type="Proteomes" id="UP001473302"/>
    </source>
</evidence>
<dbReference type="InterPro" id="IPR035999">
    <property type="entry name" value="Sec7_dom_sf"/>
</dbReference>
<reference evidence="3 4" key="1">
    <citation type="submission" date="2024-04" db="EMBL/GenBank/DDBJ databases">
        <title>genome sequences of Mucor flavus KT1a and Helicostylum pulchrum KT1b strains isolated from the surface of a dry-aged beef.</title>
        <authorList>
            <person name="Toyotome T."/>
            <person name="Hosono M."/>
            <person name="Torimaru M."/>
            <person name="Fukuda K."/>
            <person name="Mikami N."/>
        </authorList>
    </citation>
    <scope>NUCLEOTIDE SEQUENCE [LARGE SCALE GENOMIC DNA]</scope>
    <source>
        <strain evidence="3 4">KT1a</strain>
    </source>
</reference>
<feature type="region of interest" description="Disordered" evidence="1">
    <location>
        <begin position="1"/>
        <end position="21"/>
    </location>
</feature>